<protein>
    <submittedName>
        <fullName evidence="1">Uncharacterized protein</fullName>
    </submittedName>
</protein>
<comment type="caution">
    <text evidence="1">The sequence shown here is derived from an EMBL/GenBank/DDBJ whole genome shotgun (WGS) entry which is preliminary data.</text>
</comment>
<keyword evidence="2" id="KW-1185">Reference proteome</keyword>
<gene>
    <name evidence="1" type="ORF">EKN06_05445</name>
</gene>
<dbReference type="RefSeq" id="WP_127611795.1">
    <property type="nucleotide sequence ID" value="NZ_RXOL01000001.1"/>
</dbReference>
<evidence type="ECO:0000313" key="2">
    <source>
        <dbReference type="Proteomes" id="UP000283003"/>
    </source>
</evidence>
<dbReference type="AlphaFoldDB" id="A0A437H1U9"/>
<sequence>MFPNSLIECIRDGRHPRQSELEALSDRLWREGLSHIAVCQPGLARVMARVATLGAERVRAACA</sequence>
<dbReference type="EMBL" id="RXOL01000001">
    <property type="protein sequence ID" value="RVQ69608.1"/>
    <property type="molecule type" value="Genomic_DNA"/>
</dbReference>
<name>A0A437H1U9_9SPHN</name>
<proteinExistence type="predicted"/>
<evidence type="ECO:0000313" key="1">
    <source>
        <dbReference type="EMBL" id="RVQ69608.1"/>
    </source>
</evidence>
<accession>A0A437H1U9</accession>
<organism evidence="1 2">
    <name type="scientific">Croceicoccus ponticola</name>
    <dbReference type="NCBI Taxonomy" id="2217664"/>
    <lineage>
        <taxon>Bacteria</taxon>
        <taxon>Pseudomonadati</taxon>
        <taxon>Pseudomonadota</taxon>
        <taxon>Alphaproteobacteria</taxon>
        <taxon>Sphingomonadales</taxon>
        <taxon>Erythrobacteraceae</taxon>
        <taxon>Croceicoccus</taxon>
    </lineage>
</organism>
<reference evidence="1 2" key="1">
    <citation type="submission" date="2018-12" db="EMBL/GenBank/DDBJ databases">
        <title>Croceicoccus ponticola sp. nov., a lipolytic bacterium isolated from seawater.</title>
        <authorList>
            <person name="Yoon J.-H."/>
        </authorList>
    </citation>
    <scope>NUCLEOTIDE SEQUENCE [LARGE SCALE GENOMIC DNA]</scope>
    <source>
        <strain evidence="1 2">GM-16</strain>
    </source>
</reference>
<dbReference type="Proteomes" id="UP000283003">
    <property type="component" value="Unassembled WGS sequence"/>
</dbReference>
<dbReference type="OrthoDB" id="7574111at2"/>